<evidence type="ECO:0000313" key="3">
    <source>
        <dbReference type="Proteomes" id="UP001519293"/>
    </source>
</evidence>
<feature type="transmembrane region" description="Helical" evidence="1">
    <location>
        <begin position="6"/>
        <end position="26"/>
    </location>
</feature>
<accession>A0ABS4RLY9</accession>
<protein>
    <submittedName>
        <fullName evidence="2">Uncharacterized protein</fullName>
    </submittedName>
</protein>
<feature type="transmembrane region" description="Helical" evidence="1">
    <location>
        <begin position="46"/>
        <end position="67"/>
    </location>
</feature>
<feature type="transmembrane region" description="Helical" evidence="1">
    <location>
        <begin position="79"/>
        <end position="95"/>
    </location>
</feature>
<reference evidence="2 3" key="1">
    <citation type="submission" date="2021-03" db="EMBL/GenBank/DDBJ databases">
        <title>Genomic Encyclopedia of Type Strains, Phase IV (KMG-IV): sequencing the most valuable type-strain genomes for metagenomic binning, comparative biology and taxonomic classification.</title>
        <authorList>
            <person name="Goeker M."/>
        </authorList>
    </citation>
    <scope>NUCLEOTIDE SEQUENCE [LARGE SCALE GENOMIC DNA]</scope>
    <source>
        <strain evidence="2 3">DSM 26675</strain>
    </source>
</reference>
<feature type="transmembrane region" description="Helical" evidence="1">
    <location>
        <begin position="185"/>
        <end position="208"/>
    </location>
</feature>
<gene>
    <name evidence="2" type="ORF">J2Z40_003898</name>
</gene>
<dbReference type="EMBL" id="JAGIKZ010000041">
    <property type="protein sequence ID" value="MBP2243299.1"/>
    <property type="molecule type" value="Genomic_DNA"/>
</dbReference>
<name>A0ABS4RLY9_9BACI</name>
<keyword evidence="1" id="KW-0472">Membrane</keyword>
<feature type="transmembrane region" description="Helical" evidence="1">
    <location>
        <begin position="135"/>
        <end position="152"/>
    </location>
</feature>
<keyword evidence="3" id="KW-1185">Reference proteome</keyword>
<evidence type="ECO:0000313" key="2">
    <source>
        <dbReference type="EMBL" id="MBP2243299.1"/>
    </source>
</evidence>
<keyword evidence="1" id="KW-0812">Transmembrane</keyword>
<dbReference type="RefSeq" id="WP_066399091.1">
    <property type="nucleotide sequence ID" value="NZ_JAGIKZ010000041.1"/>
</dbReference>
<sequence length="215" mass="24655">MAIASKLTAVGILVISIALGFLSFYLFSECPKEQKKKHLEELTSLLINFVVFIWLGKIVLNLSVFILDPLSILAYPSDSSSFYFAITLLVLLLFYKAKRKRMHVLPLLESFAFVFLISSFVYECIQVVLENHPYAFGYLLLLALLIMGFFFLREHLTISLILILLITAWSFGILLLAITQPFVTVFGYMMAPWFIGIFFITSVGSLLYRLRKRRL</sequence>
<evidence type="ECO:0000256" key="1">
    <source>
        <dbReference type="SAM" id="Phobius"/>
    </source>
</evidence>
<dbReference type="Proteomes" id="UP001519293">
    <property type="component" value="Unassembled WGS sequence"/>
</dbReference>
<feature type="transmembrane region" description="Helical" evidence="1">
    <location>
        <begin position="107"/>
        <end position="129"/>
    </location>
</feature>
<organism evidence="2 3">
    <name type="scientific">Cytobacillus eiseniae</name>
    <dbReference type="NCBI Taxonomy" id="762947"/>
    <lineage>
        <taxon>Bacteria</taxon>
        <taxon>Bacillati</taxon>
        <taxon>Bacillota</taxon>
        <taxon>Bacilli</taxon>
        <taxon>Bacillales</taxon>
        <taxon>Bacillaceae</taxon>
        <taxon>Cytobacillus</taxon>
    </lineage>
</organism>
<comment type="caution">
    <text evidence="2">The sequence shown here is derived from an EMBL/GenBank/DDBJ whole genome shotgun (WGS) entry which is preliminary data.</text>
</comment>
<feature type="transmembrane region" description="Helical" evidence="1">
    <location>
        <begin position="159"/>
        <end position="179"/>
    </location>
</feature>
<keyword evidence="1" id="KW-1133">Transmembrane helix</keyword>
<proteinExistence type="predicted"/>